<evidence type="ECO:0000256" key="1">
    <source>
        <dbReference type="ARBA" id="ARBA00004141"/>
    </source>
</evidence>
<evidence type="ECO:0000256" key="4">
    <source>
        <dbReference type="ARBA" id="ARBA00022989"/>
    </source>
</evidence>
<evidence type="ECO:0000313" key="7">
    <source>
        <dbReference type="EMBL" id="KAK7520230.1"/>
    </source>
</evidence>
<dbReference type="EMBL" id="JBBPHU010000003">
    <property type="protein sequence ID" value="KAK7520230.1"/>
    <property type="molecule type" value="Genomic_DNA"/>
</dbReference>
<gene>
    <name evidence="7" type="ORF">IWZ03DRAFT_133210</name>
</gene>
<evidence type="ECO:0000313" key="8">
    <source>
        <dbReference type="Proteomes" id="UP001363622"/>
    </source>
</evidence>
<sequence>MANNFFNSFNNFITNCTEQAQKLFDKTTEYVFSIKWEDLPENIKTYVQENPREAGFRVVGGVVFFAPGLITGPLLGMLGFTAAGPTAGSIAAAWQALIGPVAARWFFATPQTAAMGGYGAPVVGGVVSAVAGWLFAKPTGNGTETGGYKTPDNDTRMPA</sequence>
<proteinExistence type="inferred from homology"/>
<evidence type="ECO:0000256" key="6">
    <source>
        <dbReference type="SAM" id="Phobius"/>
    </source>
</evidence>
<protein>
    <submittedName>
        <fullName evidence="7">Uncharacterized protein</fullName>
    </submittedName>
</protein>
<dbReference type="InterPro" id="IPR038213">
    <property type="entry name" value="IFI6/IFI27-like_sf"/>
</dbReference>
<feature type="transmembrane region" description="Helical" evidence="6">
    <location>
        <begin position="58"/>
        <end position="80"/>
    </location>
</feature>
<keyword evidence="5 6" id="KW-0472">Membrane</keyword>
<comment type="similarity">
    <text evidence="2">Belongs to the IFI6/IFI27 family.</text>
</comment>
<feature type="transmembrane region" description="Helical" evidence="6">
    <location>
        <begin position="118"/>
        <end position="136"/>
    </location>
</feature>
<dbReference type="PANTHER" id="PTHR16932:SF18">
    <property type="entry name" value="INTERFERON, ALPHA-INDUCIBLE PROTEIN 27-LIKE 2"/>
    <property type="match status" value="1"/>
</dbReference>
<dbReference type="PANTHER" id="PTHR16932">
    <property type="entry name" value="INTERFERON ALPHA-INDUCIBLE PROTEIN 27"/>
    <property type="match status" value="1"/>
</dbReference>
<evidence type="ECO:0000256" key="2">
    <source>
        <dbReference type="ARBA" id="ARBA00007262"/>
    </source>
</evidence>
<feature type="transmembrane region" description="Helical" evidence="6">
    <location>
        <begin position="86"/>
        <end position="106"/>
    </location>
</feature>
<keyword evidence="3 6" id="KW-0812">Transmembrane</keyword>
<name>A0ABR1KRQ9_9PEZI</name>
<dbReference type="Proteomes" id="UP001363622">
    <property type="component" value="Unassembled WGS sequence"/>
</dbReference>
<comment type="subcellular location">
    <subcellularLocation>
        <location evidence="1">Membrane</location>
        <topology evidence="1">Multi-pass membrane protein</topology>
    </subcellularLocation>
</comment>
<evidence type="ECO:0000256" key="3">
    <source>
        <dbReference type="ARBA" id="ARBA00022692"/>
    </source>
</evidence>
<dbReference type="InterPro" id="IPR009311">
    <property type="entry name" value="IFI6/IFI27-like"/>
</dbReference>
<organism evidence="7 8">
    <name type="scientific">Phyllosticta citriasiana</name>
    <dbReference type="NCBI Taxonomy" id="595635"/>
    <lineage>
        <taxon>Eukaryota</taxon>
        <taxon>Fungi</taxon>
        <taxon>Dikarya</taxon>
        <taxon>Ascomycota</taxon>
        <taxon>Pezizomycotina</taxon>
        <taxon>Dothideomycetes</taxon>
        <taxon>Dothideomycetes incertae sedis</taxon>
        <taxon>Botryosphaeriales</taxon>
        <taxon>Phyllostictaceae</taxon>
        <taxon>Phyllosticta</taxon>
    </lineage>
</organism>
<evidence type="ECO:0000256" key="5">
    <source>
        <dbReference type="ARBA" id="ARBA00023136"/>
    </source>
</evidence>
<keyword evidence="4 6" id="KW-1133">Transmembrane helix</keyword>
<dbReference type="Gene3D" id="6.10.110.10">
    <property type="match status" value="1"/>
</dbReference>
<keyword evidence="8" id="KW-1185">Reference proteome</keyword>
<comment type="caution">
    <text evidence="7">The sequence shown here is derived from an EMBL/GenBank/DDBJ whole genome shotgun (WGS) entry which is preliminary data.</text>
</comment>
<accession>A0ABR1KRQ9</accession>
<reference evidence="7 8" key="1">
    <citation type="submission" date="2024-04" db="EMBL/GenBank/DDBJ databases">
        <title>Phyllosticta paracitricarpa is synonymous to the EU quarantine fungus P. citricarpa based on phylogenomic analyses.</title>
        <authorList>
            <consortium name="Lawrence Berkeley National Laboratory"/>
            <person name="Van Ingen-Buijs V.A."/>
            <person name="Van Westerhoven A.C."/>
            <person name="Haridas S."/>
            <person name="Skiadas P."/>
            <person name="Martin F."/>
            <person name="Groenewald J.Z."/>
            <person name="Crous P.W."/>
            <person name="Seidl M.F."/>
        </authorList>
    </citation>
    <scope>NUCLEOTIDE SEQUENCE [LARGE SCALE GENOMIC DNA]</scope>
    <source>
        <strain evidence="7 8">CBS 123371</strain>
    </source>
</reference>